<dbReference type="KEGG" id="prt:AUC31_14480"/>
<feature type="transmembrane region" description="Helical" evidence="1">
    <location>
        <begin position="44"/>
        <end position="68"/>
    </location>
</feature>
<dbReference type="OrthoDB" id="2428275at2"/>
<keyword evidence="1" id="KW-1133">Transmembrane helix</keyword>
<feature type="transmembrane region" description="Helical" evidence="1">
    <location>
        <begin position="80"/>
        <end position="101"/>
    </location>
</feature>
<organism evidence="2 3">
    <name type="scientific">Planococcus rifietoensis</name>
    <dbReference type="NCBI Taxonomy" id="200991"/>
    <lineage>
        <taxon>Bacteria</taxon>
        <taxon>Bacillati</taxon>
        <taxon>Bacillota</taxon>
        <taxon>Bacilli</taxon>
        <taxon>Bacillales</taxon>
        <taxon>Caryophanaceae</taxon>
        <taxon>Planococcus</taxon>
    </lineage>
</organism>
<keyword evidence="3" id="KW-1185">Reference proteome</keyword>
<dbReference type="STRING" id="200991.AUC31_14480"/>
<dbReference type="RefSeq" id="WP_058383030.1">
    <property type="nucleotide sequence ID" value="NZ_CP013659.2"/>
</dbReference>
<gene>
    <name evidence="2" type="ORF">AUC31_14480</name>
</gene>
<sequence>MEWLVDLVPILIIAGFAYGAFGQIKQSIAVAKSVPWDSTNDKRIIVGSHLFTLSYAGFVVALIVNLAVYNYSFPQPASTANAASLTAFYCLLMMFVAELGIMPKRQGPKELPSFKLNSLRFKP</sequence>
<feature type="transmembrane region" description="Helical" evidence="1">
    <location>
        <begin position="6"/>
        <end position="24"/>
    </location>
</feature>
<evidence type="ECO:0000313" key="3">
    <source>
        <dbReference type="Proteomes" id="UP000067683"/>
    </source>
</evidence>
<accession>A0A0U2XUQ3</accession>
<dbReference type="EMBL" id="CP013659">
    <property type="protein sequence ID" value="ALS76328.1"/>
    <property type="molecule type" value="Genomic_DNA"/>
</dbReference>
<keyword evidence="1" id="KW-0812">Transmembrane</keyword>
<evidence type="ECO:0000313" key="2">
    <source>
        <dbReference type="EMBL" id="ALS76328.1"/>
    </source>
</evidence>
<evidence type="ECO:0000256" key="1">
    <source>
        <dbReference type="SAM" id="Phobius"/>
    </source>
</evidence>
<name>A0A0U2XUQ3_9BACL</name>
<reference evidence="2" key="1">
    <citation type="submission" date="2016-01" db="EMBL/GenBank/DDBJ databases">
        <title>Complete genome of Planococcus rifietoensis type strain M8.</title>
        <authorList>
            <person name="See-Too W.S."/>
        </authorList>
    </citation>
    <scope>NUCLEOTIDE SEQUENCE [LARGE SCALE GENOMIC DNA]</scope>
    <source>
        <strain evidence="2">M8</strain>
    </source>
</reference>
<dbReference type="Proteomes" id="UP000067683">
    <property type="component" value="Chromosome"/>
</dbReference>
<proteinExistence type="predicted"/>
<keyword evidence="1" id="KW-0472">Membrane</keyword>
<protein>
    <submittedName>
        <fullName evidence="2">Uncharacterized protein</fullName>
    </submittedName>
</protein>
<dbReference type="AlphaFoldDB" id="A0A0U2XUQ3"/>